<evidence type="ECO:0000313" key="1">
    <source>
        <dbReference type="EMBL" id="MSB21427.1"/>
    </source>
</evidence>
<organism evidence="1 2">
    <name type="scientific">Flavonifractor plautii</name>
    <name type="common">Fusobacterium plautii</name>
    <dbReference type="NCBI Taxonomy" id="292800"/>
    <lineage>
        <taxon>Bacteria</taxon>
        <taxon>Bacillati</taxon>
        <taxon>Bacillota</taxon>
        <taxon>Clostridia</taxon>
        <taxon>Eubacteriales</taxon>
        <taxon>Oscillospiraceae</taxon>
        <taxon>Flavonifractor</taxon>
    </lineage>
</organism>
<gene>
    <name evidence="1" type="ORF">GKE97_18185</name>
</gene>
<comment type="caution">
    <text evidence="1">The sequence shown here is derived from an EMBL/GenBank/DDBJ whole genome shotgun (WGS) entry which is preliminary data.</text>
</comment>
<proteinExistence type="predicted"/>
<dbReference type="EMBL" id="WKPR01000022">
    <property type="protein sequence ID" value="MSB21427.1"/>
    <property type="molecule type" value="Genomic_DNA"/>
</dbReference>
<dbReference type="Gene3D" id="3.30.420.280">
    <property type="match status" value="1"/>
</dbReference>
<dbReference type="NCBIfam" id="TIGR01547">
    <property type="entry name" value="phage_term_2"/>
    <property type="match status" value="1"/>
</dbReference>
<dbReference type="Pfam" id="PF03237">
    <property type="entry name" value="Terminase_6N"/>
    <property type="match status" value="1"/>
</dbReference>
<accession>A0A6I2RCL7</accession>
<dbReference type="AlphaFoldDB" id="A0A6I2RCL7"/>
<reference evidence="1 2" key="1">
    <citation type="journal article" date="2019" name="Nat. Med.">
        <title>A library of human gut bacterial isolates paired with longitudinal multiomics data enables mechanistic microbiome research.</title>
        <authorList>
            <person name="Poyet M."/>
            <person name="Groussin M."/>
            <person name="Gibbons S.M."/>
            <person name="Avila-Pacheco J."/>
            <person name="Jiang X."/>
            <person name="Kearney S.M."/>
            <person name="Perrotta A.R."/>
            <person name="Berdy B."/>
            <person name="Zhao S."/>
            <person name="Lieberman T.D."/>
            <person name="Swanson P.K."/>
            <person name="Smith M."/>
            <person name="Roesemann S."/>
            <person name="Alexander J.E."/>
            <person name="Rich S.A."/>
            <person name="Livny J."/>
            <person name="Vlamakis H."/>
            <person name="Clish C."/>
            <person name="Bullock K."/>
            <person name="Deik A."/>
            <person name="Scott J."/>
            <person name="Pierce K.A."/>
            <person name="Xavier R.J."/>
            <person name="Alm E.J."/>
        </authorList>
    </citation>
    <scope>NUCLEOTIDE SEQUENCE [LARGE SCALE GENOMIC DNA]</scope>
    <source>
        <strain evidence="1 2">BIOML-A2</strain>
    </source>
</reference>
<sequence length="414" mass="48200">MIYRRLSKRQKLAMLWWQQPRFRGRDVLLCDGSIRSGKTVCMTVGFILWSMATFNGERFALCGKTIESLRRNVVLNLRDWVPPELTIVERRSENKLIISDGLGRENTYFLFGGRDESSYMLIQGITLAGALLDEVVLMPRSFVEQALARCSIKGSKIWFNCNPEGPEHWFYKNWIEGDNPKKMNALHLHFTMDDNPALAPEVRARYERQFSGVFYDRYILGLWVVAEGLIYTMFNRDFHVVPDKPRPYERYYISVDYGTANPTSMGLWGKAQGKWYRIREYYYDSRKVGRQLTDEEYYAELEKLAGDLSIRAVIVDPSAASFIEAIRRHGRFYAEKASNSVLDGIRNVATRLKTGEIFFCEGCRDCIREFQLYRWDEKAGFDRPIKENDHAMDDVRYFVHKVFGPDIFSIGPTA</sequence>
<protein>
    <submittedName>
        <fullName evidence="1">PBSX family phage terminase large subunit</fullName>
    </submittedName>
</protein>
<dbReference type="Proteomes" id="UP000434475">
    <property type="component" value="Unassembled WGS sequence"/>
</dbReference>
<name>A0A6I2RCL7_FLAPL</name>
<dbReference type="InterPro" id="IPR027417">
    <property type="entry name" value="P-loop_NTPase"/>
</dbReference>
<dbReference type="Gene3D" id="3.40.50.300">
    <property type="entry name" value="P-loop containing nucleotide triphosphate hydrolases"/>
    <property type="match status" value="1"/>
</dbReference>
<dbReference type="InterPro" id="IPR006437">
    <property type="entry name" value="Phage_terminase_lsu"/>
</dbReference>
<evidence type="ECO:0000313" key="2">
    <source>
        <dbReference type="Proteomes" id="UP000434475"/>
    </source>
</evidence>
<dbReference type="RefSeq" id="WP_172697956.1">
    <property type="nucleotide sequence ID" value="NZ_WKPR01000022.1"/>
</dbReference>